<proteinExistence type="inferred from homology"/>
<gene>
    <name evidence="3" type="ORF">C5Y83_12440</name>
</gene>
<name>A0A2S8FS85_9BACT</name>
<dbReference type="InterPro" id="IPR013538">
    <property type="entry name" value="ASHA1/2-like_C"/>
</dbReference>
<organism evidence="3 4">
    <name type="scientific">Blastopirellula marina</name>
    <dbReference type="NCBI Taxonomy" id="124"/>
    <lineage>
        <taxon>Bacteria</taxon>
        <taxon>Pseudomonadati</taxon>
        <taxon>Planctomycetota</taxon>
        <taxon>Planctomycetia</taxon>
        <taxon>Pirellulales</taxon>
        <taxon>Pirellulaceae</taxon>
        <taxon>Blastopirellula</taxon>
    </lineage>
</organism>
<reference evidence="3 4" key="1">
    <citation type="submission" date="2018-02" db="EMBL/GenBank/DDBJ databases">
        <title>Comparative genomes isolates from brazilian mangrove.</title>
        <authorList>
            <person name="Araujo J.E."/>
            <person name="Taketani R.G."/>
            <person name="Silva M.C.P."/>
            <person name="Loureco M.V."/>
            <person name="Andreote F.D."/>
        </authorList>
    </citation>
    <scope>NUCLEOTIDE SEQUENCE [LARGE SCALE GENOMIC DNA]</scope>
    <source>
        <strain evidence="3 4">Hex-1 MGV</strain>
    </source>
</reference>
<comment type="caution">
    <text evidence="3">The sequence shown here is derived from an EMBL/GenBank/DDBJ whole genome shotgun (WGS) entry which is preliminary data.</text>
</comment>
<comment type="similarity">
    <text evidence="1">Belongs to the AHA1 family.</text>
</comment>
<dbReference type="InterPro" id="IPR023393">
    <property type="entry name" value="START-like_dom_sf"/>
</dbReference>
<dbReference type="OrthoDB" id="2355173at2"/>
<dbReference type="AlphaFoldDB" id="A0A2S8FS85"/>
<dbReference type="EMBL" id="PUHY01000010">
    <property type="protein sequence ID" value="PQO35042.1"/>
    <property type="molecule type" value="Genomic_DNA"/>
</dbReference>
<dbReference type="CDD" id="cd07814">
    <property type="entry name" value="SRPBCC_CalC_Aha1-like"/>
    <property type="match status" value="1"/>
</dbReference>
<dbReference type="Gene3D" id="3.30.530.20">
    <property type="match status" value="1"/>
</dbReference>
<dbReference type="Proteomes" id="UP000238322">
    <property type="component" value="Unassembled WGS sequence"/>
</dbReference>
<evidence type="ECO:0000313" key="4">
    <source>
        <dbReference type="Proteomes" id="UP000238322"/>
    </source>
</evidence>
<dbReference type="SUPFAM" id="SSF55961">
    <property type="entry name" value="Bet v1-like"/>
    <property type="match status" value="1"/>
</dbReference>
<evidence type="ECO:0000256" key="1">
    <source>
        <dbReference type="ARBA" id="ARBA00006817"/>
    </source>
</evidence>
<protein>
    <recommendedName>
        <fullName evidence="2">Activator of Hsp90 ATPase homologue 1/2-like C-terminal domain-containing protein</fullName>
    </recommendedName>
</protein>
<evidence type="ECO:0000313" key="3">
    <source>
        <dbReference type="EMBL" id="PQO35042.1"/>
    </source>
</evidence>
<sequence>MVSESIRRELHLPQPPEEVWDAIANRESLADWMYPNTFEPIVGHHFNFHVPPNPKVGFEGIVVRCEVLTCEPPKHLEFSWSALNLIGTTVRFLLEPAGEGTLLRFEHAGFDLTQPGVEQAFKGANFGWGKMLEKLATIIADSSTDHS</sequence>
<evidence type="ECO:0000259" key="2">
    <source>
        <dbReference type="Pfam" id="PF08327"/>
    </source>
</evidence>
<feature type="domain" description="Activator of Hsp90 ATPase homologue 1/2-like C-terminal" evidence="2">
    <location>
        <begin position="15"/>
        <end position="139"/>
    </location>
</feature>
<dbReference type="Pfam" id="PF08327">
    <property type="entry name" value="AHSA1"/>
    <property type="match status" value="1"/>
</dbReference>
<accession>A0A2S8FS85</accession>